<evidence type="ECO:0000256" key="1">
    <source>
        <dbReference type="SAM" id="Phobius"/>
    </source>
</evidence>
<keyword evidence="3" id="KW-1185">Reference proteome</keyword>
<dbReference type="Proteomes" id="UP000294963">
    <property type="component" value="Unassembled WGS sequence"/>
</dbReference>
<gene>
    <name evidence="2" type="ORF">EC844_109109</name>
</gene>
<feature type="transmembrane region" description="Helical" evidence="1">
    <location>
        <begin position="12"/>
        <end position="38"/>
    </location>
</feature>
<keyword evidence="1" id="KW-0472">Membrane</keyword>
<dbReference type="EMBL" id="SLVJ01000009">
    <property type="protein sequence ID" value="TCM67337.1"/>
    <property type="molecule type" value="Genomic_DNA"/>
</dbReference>
<feature type="transmembrane region" description="Helical" evidence="1">
    <location>
        <begin position="50"/>
        <end position="79"/>
    </location>
</feature>
<keyword evidence="1" id="KW-1133">Transmembrane helix</keyword>
<name>A0A4R1XSI5_ACICA</name>
<sequence length="150" mass="16563">MKKNDIQHPRSLIKATLISSFVAPLPFVATVLANLIMMEDFQLPELIQTLGLLLAIMLFALPFTCTINFVLVLPMALLLSRINSLSAIYLCLWCSVIAFPAFAIYMTILNGGSTREFDFLAITLATLCGLSSGIVFCRIAKIRLKPHDLT</sequence>
<organism evidence="2 3">
    <name type="scientific">Acinetobacter calcoaceticus</name>
    <dbReference type="NCBI Taxonomy" id="471"/>
    <lineage>
        <taxon>Bacteria</taxon>
        <taxon>Pseudomonadati</taxon>
        <taxon>Pseudomonadota</taxon>
        <taxon>Gammaproteobacteria</taxon>
        <taxon>Moraxellales</taxon>
        <taxon>Moraxellaceae</taxon>
        <taxon>Acinetobacter</taxon>
        <taxon>Acinetobacter calcoaceticus/baumannii complex</taxon>
    </lineage>
</organism>
<feature type="transmembrane region" description="Helical" evidence="1">
    <location>
        <begin position="120"/>
        <end position="140"/>
    </location>
</feature>
<protein>
    <submittedName>
        <fullName evidence="2">Uncharacterized protein</fullName>
    </submittedName>
</protein>
<feature type="transmembrane region" description="Helical" evidence="1">
    <location>
        <begin position="86"/>
        <end position="108"/>
    </location>
</feature>
<keyword evidence="1" id="KW-0812">Transmembrane</keyword>
<evidence type="ECO:0000313" key="2">
    <source>
        <dbReference type="EMBL" id="TCM67337.1"/>
    </source>
</evidence>
<accession>A0A4R1XSI5</accession>
<dbReference type="AlphaFoldDB" id="A0A4R1XSI5"/>
<proteinExistence type="predicted"/>
<evidence type="ECO:0000313" key="3">
    <source>
        <dbReference type="Proteomes" id="UP000294963"/>
    </source>
</evidence>
<reference evidence="2 3" key="1">
    <citation type="submission" date="2019-03" db="EMBL/GenBank/DDBJ databases">
        <title>Genomic analyses of the natural microbiome of Caenorhabditis elegans.</title>
        <authorList>
            <person name="Samuel B."/>
        </authorList>
    </citation>
    <scope>NUCLEOTIDE SEQUENCE [LARGE SCALE GENOMIC DNA]</scope>
    <source>
        <strain evidence="2 3">JUb89</strain>
    </source>
</reference>
<comment type="caution">
    <text evidence="2">The sequence shown here is derived from an EMBL/GenBank/DDBJ whole genome shotgun (WGS) entry which is preliminary data.</text>
</comment>